<comment type="caution">
    <text evidence="1">The sequence shown here is derived from an EMBL/GenBank/DDBJ whole genome shotgun (WGS) entry which is preliminary data.</text>
</comment>
<evidence type="ECO:0000313" key="1">
    <source>
        <dbReference type="EMBL" id="GCE15077.1"/>
    </source>
</evidence>
<organism evidence="1 2">
    <name type="scientific">Tengunoibacter tsumagoiensis</name>
    <dbReference type="NCBI Taxonomy" id="2014871"/>
    <lineage>
        <taxon>Bacteria</taxon>
        <taxon>Bacillati</taxon>
        <taxon>Chloroflexota</taxon>
        <taxon>Ktedonobacteria</taxon>
        <taxon>Ktedonobacterales</taxon>
        <taxon>Dictyobacteraceae</taxon>
        <taxon>Tengunoibacter</taxon>
    </lineage>
</organism>
<proteinExistence type="predicted"/>
<protein>
    <submittedName>
        <fullName evidence="1">Uncharacterized protein</fullName>
    </submittedName>
</protein>
<reference evidence="2" key="1">
    <citation type="submission" date="2018-12" db="EMBL/GenBank/DDBJ databases">
        <title>Tengunoibacter tsumagoiensis gen. nov., sp. nov., Dictyobacter kobayashii sp. nov., D. alpinus sp. nov., and D. joshuensis sp. nov. and description of Dictyobacteraceae fam. nov. within the order Ktedonobacterales isolated from Tengu-no-mugimeshi.</title>
        <authorList>
            <person name="Wang C.M."/>
            <person name="Zheng Y."/>
            <person name="Sakai Y."/>
            <person name="Toyoda A."/>
            <person name="Minakuchi Y."/>
            <person name="Abe K."/>
            <person name="Yokota A."/>
            <person name="Yabe S."/>
        </authorList>
    </citation>
    <scope>NUCLEOTIDE SEQUENCE [LARGE SCALE GENOMIC DNA]</scope>
    <source>
        <strain evidence="2">Uno3</strain>
    </source>
</reference>
<dbReference type="AlphaFoldDB" id="A0A402A7E3"/>
<gene>
    <name evidence="1" type="ORF">KTT_49360</name>
</gene>
<accession>A0A402A7E3</accession>
<evidence type="ECO:0000313" key="2">
    <source>
        <dbReference type="Proteomes" id="UP000287352"/>
    </source>
</evidence>
<dbReference type="RefSeq" id="WP_126582587.1">
    <property type="nucleotide sequence ID" value="NZ_BIFR01000002.1"/>
</dbReference>
<dbReference type="OrthoDB" id="9841774at2"/>
<dbReference type="EMBL" id="BIFR01000002">
    <property type="protein sequence ID" value="GCE15077.1"/>
    <property type="molecule type" value="Genomic_DNA"/>
</dbReference>
<dbReference type="Proteomes" id="UP000287352">
    <property type="component" value="Unassembled WGS sequence"/>
</dbReference>
<keyword evidence="2" id="KW-1185">Reference proteome</keyword>
<name>A0A402A7E3_9CHLR</name>
<sequence>MDTFSQAHNHPVREKRKQDYLDDDCSLRAAAAIRAHPNTCFTNILDLFLTPFSRVFSLYGKLIEGWYVIELDDEIVLNEHGWIEMSDGKIIDPTVVLLLPLEQPVYYFSGVERSWNEVKSIMRKEDAWLPYVRFSGTYGSDGMGHQMYKAAHDAAVQKVFSLATMTQPPKKMTFLTAQDPLDVQREMGVSMQVFLLSPDHEEEQHEKA</sequence>